<protein>
    <submittedName>
        <fullName evidence="1">Uncharacterized protein</fullName>
    </submittedName>
</protein>
<dbReference type="RefSeq" id="WP_200234863.1">
    <property type="nucleotide sequence ID" value="NZ_NRRV01000009.1"/>
</dbReference>
<evidence type="ECO:0000313" key="1">
    <source>
        <dbReference type="EMBL" id="MBK1630228.1"/>
    </source>
</evidence>
<keyword evidence="2" id="KW-1185">Reference proteome</keyword>
<dbReference type="InterPro" id="IPR005368">
    <property type="entry name" value="UPF0175"/>
</dbReference>
<reference evidence="1 2" key="1">
    <citation type="journal article" date="2020" name="Microorganisms">
        <title>Osmotic Adaptation and Compatible Solute Biosynthesis of Phototrophic Bacteria as Revealed from Genome Analyses.</title>
        <authorList>
            <person name="Imhoff J.F."/>
            <person name="Rahn T."/>
            <person name="Kunzel S."/>
            <person name="Keller A."/>
            <person name="Neulinger S.C."/>
        </authorList>
    </citation>
    <scope>NUCLEOTIDE SEQUENCE [LARGE SCALE GENOMIC DNA]</scope>
    <source>
        <strain evidence="1 2">DSM 6210</strain>
    </source>
</reference>
<sequence>MSVPTINPEFAPVLESLGDGAGDFFLAASLYHAHKISFGAAAALAGLGYEEFHYRLKEHFGSGFAIDDETIREDLRLVDELAGHRS</sequence>
<dbReference type="Pfam" id="PF03683">
    <property type="entry name" value="UPF0175"/>
    <property type="match status" value="1"/>
</dbReference>
<name>A0ABS1CEA0_9GAMM</name>
<gene>
    <name evidence="1" type="ORF">CKO31_05605</name>
</gene>
<dbReference type="Proteomes" id="UP000748752">
    <property type="component" value="Unassembled WGS sequence"/>
</dbReference>
<comment type="caution">
    <text evidence="1">The sequence shown here is derived from an EMBL/GenBank/DDBJ whole genome shotgun (WGS) entry which is preliminary data.</text>
</comment>
<evidence type="ECO:0000313" key="2">
    <source>
        <dbReference type="Proteomes" id="UP000748752"/>
    </source>
</evidence>
<dbReference type="EMBL" id="NRRV01000009">
    <property type="protein sequence ID" value="MBK1630228.1"/>
    <property type="molecule type" value="Genomic_DNA"/>
</dbReference>
<proteinExistence type="predicted"/>
<accession>A0ABS1CEA0</accession>
<organism evidence="1 2">
    <name type="scientific">Thiohalocapsa halophila</name>
    <dbReference type="NCBI Taxonomy" id="69359"/>
    <lineage>
        <taxon>Bacteria</taxon>
        <taxon>Pseudomonadati</taxon>
        <taxon>Pseudomonadota</taxon>
        <taxon>Gammaproteobacteria</taxon>
        <taxon>Chromatiales</taxon>
        <taxon>Chromatiaceae</taxon>
        <taxon>Thiohalocapsa</taxon>
    </lineage>
</organism>